<evidence type="ECO:0000313" key="2">
    <source>
        <dbReference type="Proteomes" id="UP001291309"/>
    </source>
</evidence>
<reference evidence="1 2" key="1">
    <citation type="submission" date="2023-12" db="EMBL/GenBank/DDBJ databases">
        <title>the genome sequence of Hyalangium sp. s54d21.</title>
        <authorList>
            <person name="Zhang X."/>
        </authorList>
    </citation>
    <scope>NUCLEOTIDE SEQUENCE [LARGE SCALE GENOMIC DNA]</scope>
    <source>
        <strain evidence="2">s54d21</strain>
    </source>
</reference>
<dbReference type="RefSeq" id="WP_321550992.1">
    <property type="nucleotide sequence ID" value="NZ_JAXIVS010000019.1"/>
</dbReference>
<evidence type="ECO:0000313" key="1">
    <source>
        <dbReference type="EMBL" id="MDY7232278.1"/>
    </source>
</evidence>
<dbReference type="EMBL" id="JAXIVS010000019">
    <property type="protein sequence ID" value="MDY7232278.1"/>
    <property type="molecule type" value="Genomic_DNA"/>
</dbReference>
<keyword evidence="2" id="KW-1185">Reference proteome</keyword>
<organism evidence="1 2">
    <name type="scientific">Hyalangium rubrum</name>
    <dbReference type="NCBI Taxonomy" id="3103134"/>
    <lineage>
        <taxon>Bacteria</taxon>
        <taxon>Pseudomonadati</taxon>
        <taxon>Myxococcota</taxon>
        <taxon>Myxococcia</taxon>
        <taxon>Myxococcales</taxon>
        <taxon>Cystobacterineae</taxon>
        <taxon>Archangiaceae</taxon>
        <taxon>Hyalangium</taxon>
    </lineage>
</organism>
<protein>
    <recommendedName>
        <fullName evidence="3">Protein kinase domain-containing protein</fullName>
    </recommendedName>
</protein>
<name>A0ABU5HFQ1_9BACT</name>
<gene>
    <name evidence="1" type="ORF">SYV04_38170</name>
</gene>
<dbReference type="Proteomes" id="UP001291309">
    <property type="component" value="Unassembled WGS sequence"/>
</dbReference>
<proteinExistence type="predicted"/>
<comment type="caution">
    <text evidence="1">The sequence shown here is derived from an EMBL/GenBank/DDBJ whole genome shotgun (WGS) entry which is preliminary data.</text>
</comment>
<accession>A0ABU5HFQ1</accession>
<sequence>MKRLTLSSLPGSVRIMLAMYKVLTEVSRIDLLSHCGNVSSPPKNWSETRLQAWSAIGALACAHKDLIKRILIVKDPPEPPRGEIHVALPDTDTWALIQLGYMEVEPSQQPAQPFPLELLGEAEAAPRPELEDCVAFKVDVQETALLVRALVQGKSGRILQRDLWKTAALPEEQERQRIIAFTQALARAQGAFYGRFIAYLDQDR</sequence>
<evidence type="ECO:0008006" key="3">
    <source>
        <dbReference type="Google" id="ProtNLM"/>
    </source>
</evidence>